<dbReference type="InterPro" id="IPR002528">
    <property type="entry name" value="MATE_fam"/>
</dbReference>
<evidence type="ECO:0000256" key="3">
    <source>
        <dbReference type="ARBA" id="ARBA00022475"/>
    </source>
</evidence>
<comment type="subcellular location">
    <subcellularLocation>
        <location evidence="1">Cell membrane</location>
        <topology evidence="1">Multi-pass membrane protein</topology>
    </subcellularLocation>
</comment>
<feature type="transmembrane region" description="Helical" evidence="7">
    <location>
        <begin position="155"/>
        <end position="173"/>
    </location>
</feature>
<feature type="transmembrane region" description="Helical" evidence="7">
    <location>
        <begin position="390"/>
        <end position="410"/>
    </location>
</feature>
<comment type="caution">
    <text evidence="8">The sequence shown here is derived from an EMBL/GenBank/DDBJ whole genome shotgun (WGS) entry which is preliminary data.</text>
</comment>
<keyword evidence="2" id="KW-0813">Transport</keyword>
<keyword evidence="3" id="KW-1003">Cell membrane</keyword>
<reference evidence="8 9" key="1">
    <citation type="submission" date="2020-08" db="EMBL/GenBank/DDBJ databases">
        <title>Genome public.</title>
        <authorList>
            <person name="Liu C."/>
            <person name="Sun Q."/>
        </authorList>
    </citation>
    <scope>NUCLEOTIDE SEQUENCE [LARGE SCALE GENOMIC DNA]</scope>
    <source>
        <strain evidence="8 9">3_YM_SP_D4_24.mj</strain>
    </source>
</reference>
<dbReference type="InterPro" id="IPR048279">
    <property type="entry name" value="MdtK-like"/>
</dbReference>
<feature type="transmembrane region" description="Helical" evidence="7">
    <location>
        <begin position="128"/>
        <end position="148"/>
    </location>
</feature>
<evidence type="ECO:0000256" key="7">
    <source>
        <dbReference type="SAM" id="Phobius"/>
    </source>
</evidence>
<proteinExistence type="predicted"/>
<dbReference type="RefSeq" id="WP_187558729.1">
    <property type="nucleotide sequence ID" value="NZ_JACRTP010000003.1"/>
</dbReference>
<keyword evidence="6 7" id="KW-0472">Membrane</keyword>
<sequence length="447" mass="49064">MKKRGFYKNFFSIYILLVLQNVLTLSVNLTDNIMLGAYSEISLSGVTAVNQIQFIFQQMLSAFAEGAVILGSQYFGKKDTGSIKKIGNVAMRFGIGIALILFGIVTFFPIPVMHIFTTETAIVKEGCVYLSIIRFTYLFFAVTTILLATLRTVQIVKIALMLSIVTLVVNYGINYTLIFGRFGAPRLGVTGAAIGTLVARILECGIVIFYSIKKEKILDLKFRNYFQQMDREIIADYGKVTRPMFLVQSLWGINTALQTVILGHMTARAIAANSVASNLFLLVKSAAVGACSTASVIIGKAVGEGDGVQVIRYSKQLQKLFLAIGICSGVTLYFLRIPILGIYNLSEETRAMANSFLIILSAVCVGMSYQMPTNNGIIRGGGSPQIVAKIDIISIWGIVLPISFLAAFVFKASPQIVVCCLNADQWFKCVPAFLIVNYGKWIRKLTR</sequence>
<name>A0ABR7PAT3_9FIRM</name>
<evidence type="ECO:0000256" key="1">
    <source>
        <dbReference type="ARBA" id="ARBA00004651"/>
    </source>
</evidence>
<dbReference type="PIRSF" id="PIRSF006603">
    <property type="entry name" value="DinF"/>
    <property type="match status" value="1"/>
</dbReference>
<evidence type="ECO:0000256" key="5">
    <source>
        <dbReference type="ARBA" id="ARBA00022989"/>
    </source>
</evidence>
<feature type="transmembrane region" description="Helical" evidence="7">
    <location>
        <begin position="48"/>
        <end position="72"/>
    </location>
</feature>
<evidence type="ECO:0000313" key="8">
    <source>
        <dbReference type="EMBL" id="MBC8628511.1"/>
    </source>
</evidence>
<keyword evidence="9" id="KW-1185">Reference proteome</keyword>
<evidence type="ECO:0000256" key="4">
    <source>
        <dbReference type="ARBA" id="ARBA00022692"/>
    </source>
</evidence>
<dbReference type="PANTHER" id="PTHR42925:SF2">
    <property type="entry name" value="NA+ DRIVEN MULTIDRUG EFFLUX PUMP"/>
    <property type="match status" value="1"/>
</dbReference>
<evidence type="ECO:0000256" key="6">
    <source>
        <dbReference type="ARBA" id="ARBA00023136"/>
    </source>
</evidence>
<feature type="transmembrane region" description="Helical" evidence="7">
    <location>
        <begin position="320"/>
        <end position="345"/>
    </location>
</feature>
<dbReference type="Pfam" id="PF01554">
    <property type="entry name" value="MatE"/>
    <property type="match status" value="2"/>
</dbReference>
<dbReference type="NCBIfam" id="TIGR00797">
    <property type="entry name" value="matE"/>
    <property type="match status" value="1"/>
</dbReference>
<evidence type="ECO:0000256" key="2">
    <source>
        <dbReference type="ARBA" id="ARBA00022448"/>
    </source>
</evidence>
<dbReference type="InterPro" id="IPR047135">
    <property type="entry name" value="YsiQ"/>
</dbReference>
<dbReference type="EMBL" id="JACRTP010000003">
    <property type="protein sequence ID" value="MBC8628511.1"/>
    <property type="molecule type" value="Genomic_DNA"/>
</dbReference>
<feature type="transmembrane region" description="Helical" evidence="7">
    <location>
        <begin position="93"/>
        <end position="116"/>
    </location>
</feature>
<feature type="transmembrane region" description="Helical" evidence="7">
    <location>
        <begin position="351"/>
        <end position="369"/>
    </location>
</feature>
<keyword evidence="5 7" id="KW-1133">Transmembrane helix</keyword>
<organism evidence="8 9">
    <name type="scientific">Blautia stercoris</name>
    <dbReference type="NCBI Taxonomy" id="871664"/>
    <lineage>
        <taxon>Bacteria</taxon>
        <taxon>Bacillati</taxon>
        <taxon>Bacillota</taxon>
        <taxon>Clostridia</taxon>
        <taxon>Lachnospirales</taxon>
        <taxon>Lachnospiraceae</taxon>
        <taxon>Blautia</taxon>
    </lineage>
</organism>
<dbReference type="Proteomes" id="UP000661649">
    <property type="component" value="Unassembled WGS sequence"/>
</dbReference>
<accession>A0ABR7PAT3</accession>
<dbReference type="PANTHER" id="PTHR42925">
    <property type="entry name" value="MULTIDRUG AND TOXIN EFFLUX PROTEIN MATE FAMILY"/>
    <property type="match status" value="1"/>
</dbReference>
<protein>
    <submittedName>
        <fullName evidence="8">MATE family efflux transporter</fullName>
    </submittedName>
</protein>
<feature type="transmembrane region" description="Helical" evidence="7">
    <location>
        <begin position="193"/>
        <end position="212"/>
    </location>
</feature>
<keyword evidence="4 7" id="KW-0812">Transmembrane</keyword>
<gene>
    <name evidence="8" type="ORF">H8712_07770</name>
</gene>
<evidence type="ECO:0000313" key="9">
    <source>
        <dbReference type="Proteomes" id="UP000661649"/>
    </source>
</evidence>